<feature type="region of interest" description="Disordered" evidence="1">
    <location>
        <begin position="51"/>
        <end position="83"/>
    </location>
</feature>
<evidence type="ECO:0000256" key="1">
    <source>
        <dbReference type="SAM" id="MobiDB-lite"/>
    </source>
</evidence>
<accession>A0A383BFU5</accession>
<dbReference type="AlphaFoldDB" id="A0A383BFU5"/>
<proteinExistence type="predicted"/>
<reference evidence="2" key="1">
    <citation type="submission" date="2018-05" db="EMBL/GenBank/DDBJ databases">
        <authorList>
            <person name="Lanie J.A."/>
            <person name="Ng W.-L."/>
            <person name="Kazmierczak K.M."/>
            <person name="Andrzejewski T.M."/>
            <person name="Davidsen T.M."/>
            <person name="Wayne K.J."/>
            <person name="Tettelin H."/>
            <person name="Glass J.I."/>
            <person name="Rusch D."/>
            <person name="Podicherti R."/>
            <person name="Tsui H.-C.T."/>
            <person name="Winkler M.E."/>
        </authorList>
    </citation>
    <scope>NUCLEOTIDE SEQUENCE</scope>
</reference>
<dbReference type="EMBL" id="UINC01200003">
    <property type="protein sequence ID" value="SVE18693.1"/>
    <property type="molecule type" value="Genomic_DNA"/>
</dbReference>
<feature type="non-terminal residue" evidence="2">
    <location>
        <position position="83"/>
    </location>
</feature>
<gene>
    <name evidence="2" type="ORF">METZ01_LOCUS471547</name>
</gene>
<evidence type="ECO:0000313" key="2">
    <source>
        <dbReference type="EMBL" id="SVE18693.1"/>
    </source>
</evidence>
<protein>
    <submittedName>
        <fullName evidence="2">Uncharacterized protein</fullName>
    </submittedName>
</protein>
<organism evidence="2">
    <name type="scientific">marine metagenome</name>
    <dbReference type="NCBI Taxonomy" id="408172"/>
    <lineage>
        <taxon>unclassified sequences</taxon>
        <taxon>metagenomes</taxon>
        <taxon>ecological metagenomes</taxon>
    </lineage>
</organism>
<sequence length="83" mass="9309">MKNYKTKIALLTGALFLSSSNNESEAKVDYSDYLNDEELYILRPLNENLSPFLVGHRSHSSHGSHGSHRSHRSSSSNPKPKPK</sequence>
<feature type="compositionally biased region" description="Basic residues" evidence="1">
    <location>
        <begin position="56"/>
        <end position="72"/>
    </location>
</feature>
<name>A0A383BFU5_9ZZZZ</name>